<dbReference type="PANTHER" id="PTHR33741">
    <property type="entry name" value="TRANSMEMBRANE PROTEIN DDB_G0269096-RELATED"/>
    <property type="match status" value="1"/>
</dbReference>
<keyword evidence="1" id="KW-0812">Transmembrane</keyword>
<feature type="transmembrane region" description="Helical" evidence="1">
    <location>
        <begin position="54"/>
        <end position="74"/>
    </location>
</feature>
<evidence type="ECO:0000313" key="3">
    <source>
        <dbReference type="EMBL" id="MDO7907692.1"/>
    </source>
</evidence>
<keyword evidence="1" id="KW-0472">Membrane</keyword>
<feature type="transmembrane region" description="Helical" evidence="1">
    <location>
        <begin position="142"/>
        <end position="161"/>
    </location>
</feature>
<sequence length="175" mass="18981">MHKLSACWVYLSKMSGNTRSPLQVNIKDTLTGSIGAAAAIFMLIFLTNRSASNWFMAPFGGSCVLAFAFWNAPFSQPRNIIGGHCISAFIGLAAFHLFGKEPWSIAAAVGLAIAAMMLTKTTHPPAGANPIVIMLGHYSMGYLFSPVLIGSVIIVILALVINNLRQNRKYPTFWF</sequence>
<dbReference type="PANTHER" id="PTHR33741:SF5">
    <property type="entry name" value="TRANSMEMBRANE PROTEIN DDB_G0269096-RELATED"/>
    <property type="match status" value="1"/>
</dbReference>
<feature type="transmembrane region" description="Helical" evidence="1">
    <location>
        <begin position="105"/>
        <end position="122"/>
    </location>
</feature>
<dbReference type="InterPro" id="IPR007065">
    <property type="entry name" value="HPP"/>
</dbReference>
<keyword evidence="4" id="KW-1185">Reference proteome</keyword>
<comment type="caution">
    <text evidence="3">The sequence shown here is derived from an EMBL/GenBank/DDBJ whole genome shotgun (WGS) entry which is preliminary data.</text>
</comment>
<dbReference type="InterPro" id="IPR058581">
    <property type="entry name" value="TM_HPP"/>
</dbReference>
<proteinExistence type="predicted"/>
<keyword evidence="1" id="KW-1133">Transmembrane helix</keyword>
<feature type="transmembrane region" description="Helical" evidence="1">
    <location>
        <begin position="80"/>
        <end position="98"/>
    </location>
</feature>
<gene>
    <name evidence="3" type="ORF">Q5741_14875</name>
</gene>
<evidence type="ECO:0000313" key="4">
    <source>
        <dbReference type="Proteomes" id="UP001240171"/>
    </source>
</evidence>
<dbReference type="Pfam" id="PF04982">
    <property type="entry name" value="TM_HPP"/>
    <property type="match status" value="1"/>
</dbReference>
<dbReference type="Proteomes" id="UP001240171">
    <property type="component" value="Unassembled WGS sequence"/>
</dbReference>
<feature type="domain" description="HPP transmembrane region" evidence="2">
    <location>
        <begin position="23"/>
        <end position="171"/>
    </location>
</feature>
<evidence type="ECO:0000256" key="1">
    <source>
        <dbReference type="SAM" id="Phobius"/>
    </source>
</evidence>
<evidence type="ECO:0000259" key="2">
    <source>
        <dbReference type="Pfam" id="PF04982"/>
    </source>
</evidence>
<dbReference type="RefSeq" id="WP_305024908.1">
    <property type="nucleotide sequence ID" value="NZ_JAUQTB010000009.1"/>
</dbReference>
<reference evidence="3 4" key="1">
    <citation type="submission" date="2023-07" db="EMBL/GenBank/DDBJ databases">
        <title>Paenibacillus sp. JX-17 nov. isolated from soil.</title>
        <authorList>
            <person name="Wan Y."/>
            <person name="Liu B."/>
        </authorList>
    </citation>
    <scope>NUCLEOTIDE SEQUENCE [LARGE SCALE GENOMIC DNA]</scope>
    <source>
        <strain evidence="3 4">JX-17</strain>
    </source>
</reference>
<organism evidence="3 4">
    <name type="scientific">Paenibacillus lacisoli</name>
    <dbReference type="NCBI Taxonomy" id="3064525"/>
    <lineage>
        <taxon>Bacteria</taxon>
        <taxon>Bacillati</taxon>
        <taxon>Bacillota</taxon>
        <taxon>Bacilli</taxon>
        <taxon>Bacillales</taxon>
        <taxon>Paenibacillaceae</taxon>
        <taxon>Paenibacillus</taxon>
    </lineage>
</organism>
<feature type="transmembrane region" description="Helical" evidence="1">
    <location>
        <begin position="29"/>
        <end position="47"/>
    </location>
</feature>
<dbReference type="EMBL" id="JAUQTB010000009">
    <property type="protein sequence ID" value="MDO7907692.1"/>
    <property type="molecule type" value="Genomic_DNA"/>
</dbReference>
<name>A0ABT9CIC9_9BACL</name>
<accession>A0ABT9CIC9</accession>
<protein>
    <submittedName>
        <fullName evidence="3">HPP family protein</fullName>
    </submittedName>
</protein>